<sequence length="591" mass="65365">MLNFLKYVLATFVGLLIFCFIGLLILIGILASAGSDDEVKIANNSVLELKLDKPISERDPKDPFSELGFSSGPFSGFVSSTDGLDQIKAAIRRAKQDDKIKGIFLNMTFVDGGMGKLEEIRNDLIDFKESGKFVVSYTDLSTEKAYYLASVADKIYMNPMGTIEFNGMSSELYFVKRMLDKLGIEAQIFKVGTYKSAVEMFAMEQASEANKEQVTSFLNSINNYQLEQIGKTRGITTEELKNMQDNLLVRDPQDAKKHKLVTDVGYFDEAIKYMKDEIGLEEKDKLELVQLSKYKKVKDKNISTSKNRIALIYAEGDIVDGEGDEDNIGSRRFSNAIRDARLDENVKAIVLRISSPGGSALASDVIWREVQLAREVKPVIASMSDVAASGGYYIAMGADTIVAHPNTITGSIGVFGVVPNMEGFLGDKLGITVDHVSTGKFSDMPTVTRPMTGQEKQIMQHQIDQIYEVFTSKAAQGRNMTQDQLKEYASGRVWSGIEAKERKLVDVYGGLDEALAIAAKKAGVEGDYRLKELPARKTFFDELLGGSMGSKAKEQAIKAEMGEMYPLYKLYKKASTIVGAQARMPFEMVVE</sequence>
<dbReference type="InterPro" id="IPR047272">
    <property type="entry name" value="S49_SppA_C"/>
</dbReference>
<dbReference type="NCBIfam" id="TIGR00705">
    <property type="entry name" value="SppA_67K"/>
    <property type="match status" value="1"/>
</dbReference>
<evidence type="ECO:0000259" key="9">
    <source>
        <dbReference type="Pfam" id="PF01343"/>
    </source>
</evidence>
<dbReference type="Pfam" id="PF01343">
    <property type="entry name" value="Peptidase_S49"/>
    <property type="match status" value="2"/>
</dbReference>
<dbReference type="GO" id="GO:0016020">
    <property type="term" value="C:membrane"/>
    <property type="evidence" value="ECO:0007669"/>
    <property type="project" value="UniProtKB-SubCell"/>
</dbReference>
<dbReference type="InterPro" id="IPR029045">
    <property type="entry name" value="ClpP/crotonase-like_dom_sf"/>
</dbReference>
<dbReference type="GO" id="GO:0006465">
    <property type="term" value="P:signal peptide processing"/>
    <property type="evidence" value="ECO:0007669"/>
    <property type="project" value="InterPro"/>
</dbReference>
<proteinExistence type="inferred from homology"/>
<feature type="domain" description="Peptidase S49" evidence="9">
    <location>
        <begin position="374"/>
        <end position="524"/>
    </location>
</feature>
<evidence type="ECO:0000313" key="10">
    <source>
        <dbReference type="EMBL" id="SFH00539.1"/>
    </source>
</evidence>
<reference evidence="11" key="1">
    <citation type="submission" date="2016-10" db="EMBL/GenBank/DDBJ databases">
        <authorList>
            <person name="Varghese N."/>
            <person name="Submissions S."/>
        </authorList>
    </citation>
    <scope>NUCLEOTIDE SEQUENCE [LARGE SCALE GENOMIC DNA]</scope>
    <source>
        <strain evidence="11">LP51</strain>
    </source>
</reference>
<name>A0A1I2WIJ0_9BACT</name>
<dbReference type="InterPro" id="IPR004634">
    <property type="entry name" value="Pept_S49_pIV"/>
</dbReference>
<dbReference type="GO" id="GO:0008236">
    <property type="term" value="F:serine-type peptidase activity"/>
    <property type="evidence" value="ECO:0007669"/>
    <property type="project" value="UniProtKB-KW"/>
</dbReference>
<dbReference type="PIRSF" id="PIRSF001217">
    <property type="entry name" value="Protease_4_SppA"/>
    <property type="match status" value="1"/>
</dbReference>
<dbReference type="InterPro" id="IPR004635">
    <property type="entry name" value="Pept_S49_SppA"/>
</dbReference>
<dbReference type="Gene3D" id="3.90.226.10">
    <property type="entry name" value="2-enoyl-CoA Hydratase, Chain A, domain 1"/>
    <property type="match status" value="3"/>
</dbReference>
<evidence type="ECO:0000256" key="7">
    <source>
        <dbReference type="PIRSR" id="PIRSR001217-1"/>
    </source>
</evidence>
<keyword evidence="11" id="KW-1185">Reference proteome</keyword>
<dbReference type="OrthoDB" id="9764363at2"/>
<keyword evidence="4" id="KW-0378">Hydrolase</keyword>
<comment type="similarity">
    <text evidence="2">Belongs to the peptidase S49 family.</text>
</comment>
<dbReference type="Proteomes" id="UP000198724">
    <property type="component" value="Unassembled WGS sequence"/>
</dbReference>
<protein>
    <submittedName>
        <fullName evidence="10">Protease-4</fullName>
    </submittedName>
</protein>
<evidence type="ECO:0000313" key="11">
    <source>
        <dbReference type="Proteomes" id="UP000198724"/>
    </source>
</evidence>
<keyword evidence="8" id="KW-0812">Transmembrane</keyword>
<keyword evidence="5" id="KW-0720">Serine protease</keyword>
<dbReference type="SUPFAM" id="SSF52096">
    <property type="entry name" value="ClpP/crotonase"/>
    <property type="match status" value="2"/>
</dbReference>
<dbReference type="RefSeq" id="WP_092103032.1">
    <property type="nucleotide sequence ID" value="NZ_FOOT01000005.1"/>
</dbReference>
<gene>
    <name evidence="10" type="ORF">SAMN05421739_10521</name>
</gene>
<organism evidence="10 11">
    <name type="scientific">Pontibacter chinhatensis</name>
    <dbReference type="NCBI Taxonomy" id="1436961"/>
    <lineage>
        <taxon>Bacteria</taxon>
        <taxon>Pseudomonadati</taxon>
        <taxon>Bacteroidota</taxon>
        <taxon>Cytophagia</taxon>
        <taxon>Cytophagales</taxon>
        <taxon>Hymenobacteraceae</taxon>
        <taxon>Pontibacter</taxon>
    </lineage>
</organism>
<dbReference type="EMBL" id="FOOT01000005">
    <property type="protein sequence ID" value="SFH00539.1"/>
    <property type="molecule type" value="Genomic_DNA"/>
</dbReference>
<dbReference type="NCBIfam" id="TIGR00706">
    <property type="entry name" value="SppA_dom"/>
    <property type="match status" value="1"/>
</dbReference>
<dbReference type="PANTHER" id="PTHR33209">
    <property type="entry name" value="PROTEASE 4"/>
    <property type="match status" value="1"/>
</dbReference>
<dbReference type="AlphaFoldDB" id="A0A1I2WIJ0"/>
<dbReference type="CDD" id="cd07023">
    <property type="entry name" value="S49_Sppa_N_C"/>
    <property type="match status" value="1"/>
</dbReference>
<dbReference type="CDD" id="cd07018">
    <property type="entry name" value="S49_SppA_67K_type"/>
    <property type="match status" value="1"/>
</dbReference>
<evidence type="ECO:0000256" key="3">
    <source>
        <dbReference type="ARBA" id="ARBA00022670"/>
    </source>
</evidence>
<dbReference type="PANTHER" id="PTHR33209:SF1">
    <property type="entry name" value="PEPTIDASE S49 DOMAIN-CONTAINING PROTEIN"/>
    <property type="match status" value="1"/>
</dbReference>
<dbReference type="InterPro" id="IPR002142">
    <property type="entry name" value="Peptidase_S49"/>
</dbReference>
<dbReference type="InterPro" id="IPR047217">
    <property type="entry name" value="S49_SppA_67K_type_N"/>
</dbReference>
<feature type="transmembrane region" description="Helical" evidence="8">
    <location>
        <begin position="7"/>
        <end position="31"/>
    </location>
</feature>
<keyword evidence="6 8" id="KW-0472">Membrane</keyword>
<keyword evidence="3 10" id="KW-0645">Protease</keyword>
<evidence type="ECO:0000256" key="1">
    <source>
        <dbReference type="ARBA" id="ARBA00004370"/>
    </source>
</evidence>
<feature type="domain" description="Peptidase S49" evidence="9">
    <location>
        <begin position="128"/>
        <end position="280"/>
    </location>
</feature>
<feature type="active site" description="Nucleophile" evidence="7">
    <location>
        <position position="389"/>
    </location>
</feature>
<dbReference type="STRING" id="1436961.SAMN05421739_10521"/>
<evidence type="ECO:0000256" key="8">
    <source>
        <dbReference type="SAM" id="Phobius"/>
    </source>
</evidence>
<evidence type="ECO:0000256" key="2">
    <source>
        <dbReference type="ARBA" id="ARBA00008683"/>
    </source>
</evidence>
<accession>A0A1I2WIJ0</accession>
<keyword evidence="8" id="KW-1133">Transmembrane helix</keyword>
<evidence type="ECO:0000256" key="5">
    <source>
        <dbReference type="ARBA" id="ARBA00022825"/>
    </source>
</evidence>
<comment type="subcellular location">
    <subcellularLocation>
        <location evidence="1">Membrane</location>
    </subcellularLocation>
</comment>
<feature type="active site" description="Proton donor/acceptor" evidence="7">
    <location>
        <position position="195"/>
    </location>
</feature>
<evidence type="ECO:0000256" key="4">
    <source>
        <dbReference type="ARBA" id="ARBA00022801"/>
    </source>
</evidence>
<evidence type="ECO:0000256" key="6">
    <source>
        <dbReference type="ARBA" id="ARBA00023136"/>
    </source>
</evidence>